<organism evidence="1 2">
    <name type="scientific">Lentisphaera profundi</name>
    <dbReference type="NCBI Taxonomy" id="1658616"/>
    <lineage>
        <taxon>Bacteria</taxon>
        <taxon>Pseudomonadati</taxon>
        <taxon>Lentisphaerota</taxon>
        <taxon>Lentisphaeria</taxon>
        <taxon>Lentisphaerales</taxon>
        <taxon>Lentisphaeraceae</taxon>
        <taxon>Lentisphaera</taxon>
    </lineage>
</organism>
<sequence length="86" mass="9994">MGYYTHLMLDKSDADYNKRLAEVFNDDKAAMKRHDLNIMIVEVEKMVTTLNLKLAELNNSDENKTMLNSELLKLVEFLEEAQVEIT</sequence>
<proteinExistence type="predicted"/>
<accession>A0ABY7VX75</accession>
<dbReference type="Proteomes" id="UP001214250">
    <property type="component" value="Chromosome 2"/>
</dbReference>
<protein>
    <submittedName>
        <fullName evidence="1">Uncharacterized protein</fullName>
    </submittedName>
</protein>
<keyword evidence="2" id="KW-1185">Reference proteome</keyword>
<gene>
    <name evidence="1" type="ORF">PQO03_11795</name>
</gene>
<evidence type="ECO:0000313" key="2">
    <source>
        <dbReference type="Proteomes" id="UP001214250"/>
    </source>
</evidence>
<reference evidence="1 2" key="1">
    <citation type="submission" date="2023-02" db="EMBL/GenBank/DDBJ databases">
        <title>Genome sequence of Lentisphaera profundi SAORIC-696.</title>
        <authorList>
            <person name="Kim e."/>
            <person name="Cho J.-C."/>
            <person name="Choi A."/>
            <person name="Kang I."/>
        </authorList>
    </citation>
    <scope>NUCLEOTIDE SEQUENCE [LARGE SCALE GENOMIC DNA]</scope>
    <source>
        <strain evidence="1 2">SAORIC-696</strain>
    </source>
</reference>
<dbReference type="RefSeq" id="WP_274153392.1">
    <property type="nucleotide sequence ID" value="NZ_CP117812.1"/>
</dbReference>
<name>A0ABY7VX75_9BACT</name>
<dbReference type="EMBL" id="CP117812">
    <property type="protein sequence ID" value="WDE98521.1"/>
    <property type="molecule type" value="Genomic_DNA"/>
</dbReference>
<evidence type="ECO:0000313" key="1">
    <source>
        <dbReference type="EMBL" id="WDE98521.1"/>
    </source>
</evidence>